<dbReference type="InterPro" id="IPR003591">
    <property type="entry name" value="Leu-rich_rpt_typical-subtyp"/>
</dbReference>
<evidence type="ECO:0000256" key="1">
    <source>
        <dbReference type="ARBA" id="ARBA00022614"/>
    </source>
</evidence>
<dbReference type="PANTHER" id="PTHR11017">
    <property type="entry name" value="LEUCINE-RICH REPEAT-CONTAINING PROTEIN"/>
    <property type="match status" value="1"/>
</dbReference>
<dbReference type="SUPFAM" id="SSF52540">
    <property type="entry name" value="P-loop containing nucleoside triphosphate hydrolases"/>
    <property type="match status" value="1"/>
</dbReference>
<dbReference type="InterPro" id="IPR027417">
    <property type="entry name" value="P-loop_NTPase"/>
</dbReference>
<dbReference type="Gene3D" id="3.80.10.10">
    <property type="entry name" value="Ribonuclease Inhibitor"/>
    <property type="match status" value="3"/>
</dbReference>
<dbReference type="GO" id="GO:0051707">
    <property type="term" value="P:response to other organism"/>
    <property type="evidence" value="ECO:0007669"/>
    <property type="project" value="UniProtKB-ARBA"/>
</dbReference>
<keyword evidence="7" id="KW-1185">Reference proteome</keyword>
<dbReference type="SUPFAM" id="SSF52200">
    <property type="entry name" value="Toll/Interleukin receptor TIR domain"/>
    <property type="match status" value="1"/>
</dbReference>
<dbReference type="PRINTS" id="PR00364">
    <property type="entry name" value="DISEASERSIST"/>
</dbReference>
<dbReference type="SMART" id="SM00255">
    <property type="entry name" value="TIR"/>
    <property type="match status" value="1"/>
</dbReference>
<name>A0ABD3KWJ4_EUCGL</name>
<evidence type="ECO:0000313" key="7">
    <source>
        <dbReference type="Proteomes" id="UP001634007"/>
    </source>
</evidence>
<evidence type="ECO:0000313" key="6">
    <source>
        <dbReference type="EMBL" id="KAL3743664.1"/>
    </source>
</evidence>
<dbReference type="InterPro" id="IPR058192">
    <property type="entry name" value="WHD_ROQ1-like"/>
</dbReference>
<keyword evidence="1" id="KW-0433">Leucine-rich repeat</keyword>
<evidence type="ECO:0000256" key="2">
    <source>
        <dbReference type="ARBA" id="ARBA00022737"/>
    </source>
</evidence>
<dbReference type="PANTHER" id="PTHR11017:SF570">
    <property type="entry name" value="DISEASE RESISTANCE PROTEIN (TIR-NBS CLASS)-RELATED"/>
    <property type="match status" value="1"/>
</dbReference>
<dbReference type="EMBL" id="JBJKBG010000004">
    <property type="protein sequence ID" value="KAL3743664.1"/>
    <property type="molecule type" value="Genomic_DNA"/>
</dbReference>
<dbReference type="Proteomes" id="UP001634007">
    <property type="component" value="Unassembled WGS sequence"/>
</dbReference>
<dbReference type="Pfam" id="PF01582">
    <property type="entry name" value="TIR"/>
    <property type="match status" value="1"/>
</dbReference>
<dbReference type="Pfam" id="PF00931">
    <property type="entry name" value="NB-ARC"/>
    <property type="match status" value="1"/>
</dbReference>
<dbReference type="InterPro" id="IPR055414">
    <property type="entry name" value="LRR_R13L4/SHOC2-like"/>
</dbReference>
<dbReference type="AlphaFoldDB" id="A0ABD3KWJ4"/>
<dbReference type="InterPro" id="IPR002182">
    <property type="entry name" value="NB-ARC"/>
</dbReference>
<sequence length="1213" mass="137286">MIRDLLLGLSFAVLIASVLLCVLGPNLVKSNKKSIRRKADDTSASSSSPASEGSNSYDVFLSFCGEDTRKTFTDHLYIGLVDAGIRVFRDENELTHGEKIGPNLFQAIENSKISIPILSRSYASRRWCLQELVKMTECIESGHIVLPIFYHVEPTHVRNQEESFGKAFSDLSRKYMEDVEKWKKALREVASIKGWEPARIADGHEGELVKEVVRKVLSKLKKAFLLVVPDQLVGIDNAVKAIVRLLDDNPNGTQIIGIHGMGGIGKTTLAKVIYNNFLRHFRYHSFIEDIRESSRLHGIPHLQKQLIFDMKEEDRVSNKDEGIRILESKFKHKQVLVLLDDVDDISQITTLVGRFDWFAMGSKIIITTRSRYVLDKVRVNDKYELKEISKDESLILFSRHAFLSDSPPREFESLSRDVVFTAGGLPLALTVIGSYLYGKNEAFWRVALEKLQKVPHDKVQEKLKISYDALNKAEKQIFLDIACFFIGSNLKIVSYMWEASGFSPRLGIETLSFLSLIKIEDEGELKMHDQLRDLGREIVRDEDYFVPINRSRLWVHEEALAVLQRYKGISKVGVKALCLDEDKSQRKFTTEQFEMLPSLRFLAVHGAKLIGDSEGLLYDLRWLAWKGYPAFVATSFYLKKLVILDLSRSDISESWEGWSHLKVAEQLKVLDLTYCRCLNIIPDLSAFENLEILILEGCNKLEQIPHSIGKARGLIFLNLQGCEKLQELPQEMGNLEQLEELNIRQTAIKEIPPWIDSLKKLEMLNARGCESLVKLPDSISHLVNFLTLDLSYCIRLCRLPKSIGSLMKLQRLLLNGVKNPKNSQFDHALHIPNSIGKLEWLIELNLSNSGILELPESIGFLKNLKILNIAYNEGLSSLPSTISKLGNLEEFDATECKTLGGEIPIEGLSSLKILRLSSTCISGFLDAFDKLSHLETLDLYDCQMLQSLPQTISKLPSLQHLKLTSCDNFGSLPELPTCLMVLEITCQHHTLPQLSHLIHLKGLTIVDCERLEYLPELPLRLVELHVHGCDELTELPNLSSLKFLSELDLSSSSELIEIKGLGALKSLAKLNVSGCSKLSNLDGLEHLESLRFLCMSMFSGSDAPALNDDLFRGLDKLKILEELQMWYCQSLIRLDLSQLTHMKQLSTRECHNLVEIKGLERLKILEKLDIQGCKSIEIFPSLLCFDNLRHLNIRGCSKLGDVQGLEKVLVVFK</sequence>
<dbReference type="InterPro" id="IPR000157">
    <property type="entry name" value="TIR_dom"/>
</dbReference>
<accession>A0ABD3KWJ4</accession>
<dbReference type="SMART" id="SM00369">
    <property type="entry name" value="LRR_TYP"/>
    <property type="match status" value="6"/>
</dbReference>
<evidence type="ECO:0000256" key="3">
    <source>
        <dbReference type="ARBA" id="ARBA00022821"/>
    </source>
</evidence>
<keyword evidence="3" id="KW-0611">Plant defense</keyword>
<gene>
    <name evidence="6" type="ORF">ACJRO7_018865</name>
</gene>
<dbReference type="Gene3D" id="1.10.8.430">
    <property type="entry name" value="Helical domain of apoptotic protease-activating factors"/>
    <property type="match status" value="1"/>
</dbReference>
<dbReference type="GO" id="GO:0006952">
    <property type="term" value="P:defense response"/>
    <property type="evidence" value="ECO:0007669"/>
    <property type="project" value="UniProtKB-KW"/>
</dbReference>
<dbReference type="InterPro" id="IPR044974">
    <property type="entry name" value="Disease_R_plants"/>
</dbReference>
<dbReference type="Pfam" id="PF23282">
    <property type="entry name" value="WHD_ROQ1"/>
    <property type="match status" value="1"/>
</dbReference>
<dbReference type="Gene3D" id="3.40.50.10140">
    <property type="entry name" value="Toll/interleukin-1 receptor homology (TIR) domain"/>
    <property type="match status" value="1"/>
</dbReference>
<keyword evidence="2" id="KW-0677">Repeat</keyword>
<evidence type="ECO:0000256" key="4">
    <source>
        <dbReference type="ARBA" id="ARBA00023027"/>
    </source>
</evidence>
<evidence type="ECO:0000259" key="5">
    <source>
        <dbReference type="PROSITE" id="PS50104"/>
    </source>
</evidence>
<dbReference type="InterPro" id="IPR035897">
    <property type="entry name" value="Toll_tir_struct_dom_sf"/>
</dbReference>
<feature type="domain" description="TIR" evidence="5">
    <location>
        <begin position="55"/>
        <end position="220"/>
    </location>
</feature>
<proteinExistence type="predicted"/>
<dbReference type="Pfam" id="PF23598">
    <property type="entry name" value="LRR_14"/>
    <property type="match status" value="1"/>
</dbReference>
<comment type="caution">
    <text evidence="6">The sequence shown here is derived from an EMBL/GenBank/DDBJ whole genome shotgun (WGS) entry which is preliminary data.</text>
</comment>
<dbReference type="InterPro" id="IPR032675">
    <property type="entry name" value="LRR_dom_sf"/>
</dbReference>
<dbReference type="SUPFAM" id="SSF52058">
    <property type="entry name" value="L domain-like"/>
    <property type="match status" value="2"/>
</dbReference>
<protein>
    <recommendedName>
        <fullName evidence="5">TIR domain-containing protein</fullName>
    </recommendedName>
</protein>
<keyword evidence="4" id="KW-0520">NAD</keyword>
<dbReference type="Gene3D" id="3.40.50.300">
    <property type="entry name" value="P-loop containing nucleotide triphosphate hydrolases"/>
    <property type="match status" value="1"/>
</dbReference>
<reference evidence="6 7" key="1">
    <citation type="submission" date="2024-11" db="EMBL/GenBank/DDBJ databases">
        <title>Chromosome-level genome assembly of Eucalyptus globulus Labill. provides insights into its genome evolution.</title>
        <authorList>
            <person name="Li X."/>
        </authorList>
    </citation>
    <scope>NUCLEOTIDE SEQUENCE [LARGE SCALE GENOMIC DNA]</scope>
    <source>
        <strain evidence="6">CL2024</strain>
        <tissue evidence="6">Fresh tender leaves</tissue>
    </source>
</reference>
<dbReference type="PROSITE" id="PS50104">
    <property type="entry name" value="TIR"/>
    <property type="match status" value="1"/>
</dbReference>
<dbReference type="Gene3D" id="3.40.1170.20">
    <property type="entry name" value="tRNA intron endonuclease, N-terminal domain"/>
    <property type="match status" value="1"/>
</dbReference>
<dbReference type="InterPro" id="IPR042197">
    <property type="entry name" value="Apaf_helical"/>
</dbReference>
<organism evidence="6 7">
    <name type="scientific">Eucalyptus globulus</name>
    <name type="common">Tasmanian blue gum</name>
    <dbReference type="NCBI Taxonomy" id="34317"/>
    <lineage>
        <taxon>Eukaryota</taxon>
        <taxon>Viridiplantae</taxon>
        <taxon>Streptophyta</taxon>
        <taxon>Embryophyta</taxon>
        <taxon>Tracheophyta</taxon>
        <taxon>Spermatophyta</taxon>
        <taxon>Magnoliopsida</taxon>
        <taxon>eudicotyledons</taxon>
        <taxon>Gunneridae</taxon>
        <taxon>Pentapetalae</taxon>
        <taxon>rosids</taxon>
        <taxon>malvids</taxon>
        <taxon>Myrtales</taxon>
        <taxon>Myrtaceae</taxon>
        <taxon>Myrtoideae</taxon>
        <taxon>Eucalypteae</taxon>
        <taxon>Eucalyptus</taxon>
    </lineage>
</organism>
<dbReference type="FunFam" id="3.40.50.10140:FF:000007">
    <property type="entry name" value="Disease resistance protein (TIR-NBS-LRR class)"/>
    <property type="match status" value="1"/>
</dbReference>